<dbReference type="Proteomes" id="UP000032233">
    <property type="component" value="Unassembled WGS sequence"/>
</dbReference>
<evidence type="ECO:0008006" key="3">
    <source>
        <dbReference type="Google" id="ProtNLM"/>
    </source>
</evidence>
<evidence type="ECO:0000313" key="1">
    <source>
        <dbReference type="EMBL" id="KIX14453.1"/>
    </source>
</evidence>
<reference evidence="1 2" key="1">
    <citation type="submission" date="2013-11" db="EMBL/GenBank/DDBJ databases">
        <title>Metagenomic analysis of a methanogenic consortium involved in long chain n-alkane degradation.</title>
        <authorList>
            <person name="Davidova I.A."/>
            <person name="Callaghan A.V."/>
            <person name="Wawrik B."/>
            <person name="Pruitt S."/>
            <person name="Marks C."/>
            <person name="Duncan K.E."/>
            <person name="Suflita J.M."/>
        </authorList>
    </citation>
    <scope>NUCLEOTIDE SEQUENCE [LARGE SCALE GENOMIC DNA]</scope>
    <source>
        <strain evidence="1 2">SPR</strain>
    </source>
</reference>
<sequence length="228" mass="24699">MPRLGVVTVGQAPRSDITPHMASMIGESVELLEAGALDNMTKAELAAMAPVDDEVRLATRLADGSQIVISHNKTVPLVQKRIAELNQKGVDLILIMCTGHFPTFESKVLVLEAQKIVDHALEAVLGPERTLGVFVPLAEQAKGIAANLKHITPNVVTVSASPYQDVEGLNRAAVEMANLKPDLVVLHCMGYREEHRRIMSRALNIPSMVANSMVARTIRELLTGMEAE</sequence>
<comment type="caution">
    <text evidence="1">The sequence shown here is derived from an EMBL/GenBank/DDBJ whole genome shotgun (WGS) entry which is preliminary data.</text>
</comment>
<dbReference type="RefSeq" id="WP_044348268.1">
    <property type="nucleotide sequence ID" value="NZ_AZAC01000011.1"/>
</dbReference>
<dbReference type="InterPro" id="IPR010843">
    <property type="entry name" value="Uncharacterised_AroM"/>
</dbReference>
<protein>
    <recommendedName>
        <fullName evidence="3">AroM family protein</fullName>
    </recommendedName>
</protein>
<accession>A0A0D2HVP2</accession>
<dbReference type="InParanoid" id="A0A0D2HVP2"/>
<gene>
    <name evidence="1" type="ORF">X474_10155</name>
</gene>
<dbReference type="STRING" id="1429043.X474_10155"/>
<dbReference type="FunCoup" id="A0A0D2HVP2">
    <property type="interactions" value="29"/>
</dbReference>
<proteinExistence type="predicted"/>
<dbReference type="NCBIfam" id="NF007788">
    <property type="entry name" value="PRK10481.1"/>
    <property type="match status" value="1"/>
</dbReference>
<dbReference type="OrthoDB" id="9798683at2"/>
<dbReference type="EMBL" id="AZAC01000011">
    <property type="protein sequence ID" value="KIX14453.1"/>
    <property type="molecule type" value="Genomic_DNA"/>
</dbReference>
<keyword evidence="2" id="KW-1185">Reference proteome</keyword>
<evidence type="ECO:0000313" key="2">
    <source>
        <dbReference type="Proteomes" id="UP000032233"/>
    </source>
</evidence>
<organism evidence="1 2">
    <name type="scientific">Dethiosulfatarculus sandiegensis</name>
    <dbReference type="NCBI Taxonomy" id="1429043"/>
    <lineage>
        <taxon>Bacteria</taxon>
        <taxon>Pseudomonadati</taxon>
        <taxon>Thermodesulfobacteriota</taxon>
        <taxon>Desulfarculia</taxon>
        <taxon>Desulfarculales</taxon>
        <taxon>Desulfarculaceae</taxon>
        <taxon>Dethiosulfatarculus</taxon>
    </lineage>
</organism>
<dbReference type="Pfam" id="PF07302">
    <property type="entry name" value="AroM"/>
    <property type="match status" value="1"/>
</dbReference>
<dbReference type="AlphaFoldDB" id="A0A0D2HVP2"/>
<name>A0A0D2HVP2_9BACT</name>